<dbReference type="Proteomes" id="UP001174936">
    <property type="component" value="Unassembled WGS sequence"/>
</dbReference>
<name>A0AA39XVM1_9PEZI</name>
<feature type="region of interest" description="Disordered" evidence="2">
    <location>
        <begin position="619"/>
        <end position="639"/>
    </location>
</feature>
<feature type="coiled-coil region" evidence="1">
    <location>
        <begin position="523"/>
        <end position="580"/>
    </location>
</feature>
<feature type="compositionally biased region" description="Polar residues" evidence="2">
    <location>
        <begin position="115"/>
        <end position="125"/>
    </location>
</feature>
<dbReference type="AlphaFoldDB" id="A0AA39XVM1"/>
<feature type="compositionally biased region" description="Basic residues" evidence="2">
    <location>
        <begin position="132"/>
        <end position="147"/>
    </location>
</feature>
<feature type="compositionally biased region" description="Basic and acidic residues" evidence="2">
    <location>
        <begin position="67"/>
        <end position="77"/>
    </location>
</feature>
<feature type="compositionally biased region" description="Acidic residues" evidence="2">
    <location>
        <begin position="178"/>
        <end position="187"/>
    </location>
</feature>
<accession>A0AA39XVM1</accession>
<comment type="caution">
    <text evidence="3">The sequence shown here is derived from an EMBL/GenBank/DDBJ whole genome shotgun (WGS) entry which is preliminary data.</text>
</comment>
<evidence type="ECO:0000313" key="4">
    <source>
        <dbReference type="Proteomes" id="UP001174936"/>
    </source>
</evidence>
<feature type="region of interest" description="Disordered" evidence="2">
    <location>
        <begin position="229"/>
        <end position="258"/>
    </location>
</feature>
<evidence type="ECO:0000256" key="2">
    <source>
        <dbReference type="SAM" id="MobiDB-lite"/>
    </source>
</evidence>
<feature type="compositionally biased region" description="Low complexity" evidence="2">
    <location>
        <begin position="36"/>
        <end position="47"/>
    </location>
</feature>
<dbReference type="EMBL" id="JAULSV010000006">
    <property type="protein sequence ID" value="KAK0641071.1"/>
    <property type="molecule type" value="Genomic_DNA"/>
</dbReference>
<keyword evidence="1" id="KW-0175">Coiled coil</keyword>
<proteinExistence type="predicted"/>
<gene>
    <name evidence="3" type="ORF">B0T16DRAFT_207256</name>
</gene>
<feature type="region of interest" description="Disordered" evidence="2">
    <location>
        <begin position="1"/>
        <end position="199"/>
    </location>
</feature>
<sequence length="726" mass="82132">MAKPRQAKSRQSAKPPARRTRSASKRTESLSESDDAAASPTPAVPVLAPTPAPAPALAPATSGSKRGPGEETKDAPRKRVRLHRLDAPVSRAKPSSDDEEDGVVNPAILDAMNNGPFTSSPQRSTRPPRAIATRKPRSKRTSRKARNLRGPVSTGAALDVIDESSREHDPDAAISSVEQDEADDQPELQDQHTESQNIRVDAYDDFPEDEDDELDNTIQELQMVVAEAPPPSKPKRTINGLSAQEGADHERPTGNRLPARRNIVPDIEDKDFGYESDLGHLGQGNQIGEARVSLSLSPPPVTQPIYTATVDTRRVRAMLKFMGRDGWTGGGEKRWEQGFAQGEPGNHLRGKRLFKYLHRFRTLIRGAPTIVGKHPRSLSKQVAWLRGKQDDIKKLVSEINKQIKKIRDEELALPRGPDDFSRAALERRQAMVMDLMNPIIPQLIRVLSSLFSLGGANSVNPRQLPEEVIITPDVLGYIQEVLTWIGSLRGKMRWELRERPLENTDRPLAKQQESAWSLFDSALRELNRNVEEAEEQHEIQEQNENEQERLLECAHRDEMIREARRREEEAEQDRKIERMRLVAHSTQYIASLPNPVSELWRKATAREEYWAASQSVSRPKPVMSGARRPPIPQPLEQPTPWKDADKEWLLLQIRPEGRKPIVPTKADYEDWAEALGVTRGELLNEVRSFQITFHNKAQEKGLKMEEWARKDIMTEKWVTEDWLRRI</sequence>
<reference evidence="3" key="1">
    <citation type="submission" date="2023-06" db="EMBL/GenBank/DDBJ databases">
        <title>Genome-scale phylogeny and comparative genomics of the fungal order Sordariales.</title>
        <authorList>
            <consortium name="Lawrence Berkeley National Laboratory"/>
            <person name="Hensen N."/>
            <person name="Bonometti L."/>
            <person name="Westerberg I."/>
            <person name="Brannstrom I.O."/>
            <person name="Guillou S."/>
            <person name="Cros-Aarteil S."/>
            <person name="Calhoun S."/>
            <person name="Haridas S."/>
            <person name="Kuo A."/>
            <person name="Mondo S."/>
            <person name="Pangilinan J."/>
            <person name="Riley R."/>
            <person name="Labutti K."/>
            <person name="Andreopoulos B."/>
            <person name="Lipzen A."/>
            <person name="Chen C."/>
            <person name="Yanf M."/>
            <person name="Daum C."/>
            <person name="Ng V."/>
            <person name="Clum A."/>
            <person name="Steindorff A."/>
            <person name="Ohm R."/>
            <person name="Martin F."/>
            <person name="Silar P."/>
            <person name="Natvig D."/>
            <person name="Lalanne C."/>
            <person name="Gautier V."/>
            <person name="Ament-Velasquez S.L."/>
            <person name="Kruys A."/>
            <person name="Hutchinson M.I."/>
            <person name="Powell A.J."/>
            <person name="Barry K."/>
            <person name="Miller A.N."/>
            <person name="Grigoriev I.V."/>
            <person name="Debuchy R."/>
            <person name="Gladieux P."/>
            <person name="Thoren M.H."/>
            <person name="Johannesson H."/>
        </authorList>
    </citation>
    <scope>NUCLEOTIDE SEQUENCE</scope>
    <source>
        <strain evidence="3">SMH2532-1</strain>
    </source>
</reference>
<keyword evidence="4" id="KW-1185">Reference proteome</keyword>
<evidence type="ECO:0000256" key="1">
    <source>
        <dbReference type="SAM" id="Coils"/>
    </source>
</evidence>
<protein>
    <submittedName>
        <fullName evidence="3">Uncharacterized protein</fullName>
    </submittedName>
</protein>
<organism evidence="3 4">
    <name type="scientific">Cercophora newfieldiana</name>
    <dbReference type="NCBI Taxonomy" id="92897"/>
    <lineage>
        <taxon>Eukaryota</taxon>
        <taxon>Fungi</taxon>
        <taxon>Dikarya</taxon>
        <taxon>Ascomycota</taxon>
        <taxon>Pezizomycotina</taxon>
        <taxon>Sordariomycetes</taxon>
        <taxon>Sordariomycetidae</taxon>
        <taxon>Sordariales</taxon>
        <taxon>Lasiosphaeriaceae</taxon>
        <taxon>Cercophora</taxon>
    </lineage>
</organism>
<evidence type="ECO:0000313" key="3">
    <source>
        <dbReference type="EMBL" id="KAK0641071.1"/>
    </source>
</evidence>